<gene>
    <name evidence="2" type="ordered locus">BMS_2234</name>
</gene>
<proteinExistence type="predicted"/>
<keyword evidence="3" id="KW-1185">Reference proteome</keyword>
<reference evidence="3" key="1">
    <citation type="journal article" date="2013" name="ISME J.">
        <title>A small predatory core genome in the divergent marine Bacteriovorax marinus SJ and the terrestrial Bdellovibrio bacteriovorus.</title>
        <authorList>
            <person name="Crossman L.C."/>
            <person name="Chen H."/>
            <person name="Cerdeno-Tarraga A.M."/>
            <person name="Brooks K."/>
            <person name="Quail M.A."/>
            <person name="Pineiro S.A."/>
            <person name="Hobley L."/>
            <person name="Sockett R.E."/>
            <person name="Bentley S.D."/>
            <person name="Parkhill J."/>
            <person name="Williams H.N."/>
            <person name="Stine O.C."/>
        </authorList>
    </citation>
    <scope>NUCLEOTIDE SEQUENCE [LARGE SCALE GENOMIC DNA]</scope>
    <source>
        <strain evidence="3">ATCC BAA-682 / DSM 15412 / SJ</strain>
    </source>
</reference>
<evidence type="ECO:0000256" key="1">
    <source>
        <dbReference type="SAM" id="SignalP"/>
    </source>
</evidence>
<feature type="signal peptide" evidence="1">
    <location>
        <begin position="1"/>
        <end position="19"/>
    </location>
</feature>
<accession>E1X465</accession>
<dbReference type="RefSeq" id="WP_014244814.1">
    <property type="nucleotide sequence ID" value="NC_016620.1"/>
</dbReference>
<keyword evidence="1" id="KW-0732">Signal</keyword>
<dbReference type="AlphaFoldDB" id="E1X465"/>
<dbReference type="KEGG" id="bmx:BMS_2234"/>
<dbReference type="OrthoDB" id="1444339at2"/>
<dbReference type="PATRIC" id="fig|862908.3.peg.2125"/>
<feature type="chain" id="PRO_5003154731" evidence="1">
    <location>
        <begin position="20"/>
        <end position="123"/>
    </location>
</feature>
<dbReference type="HOGENOM" id="CLU_2012059_0_0_7"/>
<organism evidence="2 3">
    <name type="scientific">Halobacteriovorax marinus (strain ATCC BAA-682 / DSM 15412 / SJ)</name>
    <name type="common">Bacteriovorax marinus</name>
    <dbReference type="NCBI Taxonomy" id="862908"/>
    <lineage>
        <taxon>Bacteria</taxon>
        <taxon>Pseudomonadati</taxon>
        <taxon>Bdellovibrionota</taxon>
        <taxon>Bacteriovoracia</taxon>
        <taxon>Bacteriovoracales</taxon>
        <taxon>Halobacteriovoraceae</taxon>
        <taxon>Halobacteriovorax</taxon>
    </lineage>
</organism>
<evidence type="ECO:0000313" key="3">
    <source>
        <dbReference type="Proteomes" id="UP000008963"/>
    </source>
</evidence>
<dbReference type="EMBL" id="FQ312005">
    <property type="protein sequence ID" value="CBW27036.1"/>
    <property type="molecule type" value="Genomic_DNA"/>
</dbReference>
<sequence>MKLIISTFLILLSIQYAGASYDCSEVLTDSYSADSKAYRLGEFDVEADFELEGSKFAAQAITKLYDNLGCDQLKGKVAKEVKCSEVAKGVPYSKVCYVENRDGYFLISKDMMENINIIYNRWD</sequence>
<protein>
    <submittedName>
        <fullName evidence="2">Exported protein</fullName>
    </submittedName>
</protein>
<name>E1X465_HALMS</name>
<evidence type="ECO:0000313" key="2">
    <source>
        <dbReference type="EMBL" id="CBW27036.1"/>
    </source>
</evidence>
<dbReference type="Proteomes" id="UP000008963">
    <property type="component" value="Chromosome"/>
</dbReference>